<dbReference type="EMBL" id="JAPDGR010002408">
    <property type="protein sequence ID" value="KAJ2975927.1"/>
    <property type="molecule type" value="Genomic_DNA"/>
</dbReference>
<protein>
    <submittedName>
        <fullName evidence="1">Uncharacterized protein</fullName>
    </submittedName>
</protein>
<proteinExistence type="predicted"/>
<accession>A0ACC1N9J0</accession>
<sequence>MAPLLALARHADARRIAEIHMAAFGPNKMLHAQFPTPALRQALQDCIEKKVLADIDYPKTTVLVVRDAPDNLGMQHHEGQDRSEIQDSTSIMAFAKWSHPISDEEDCAEPPWIWPEGTCMHVLDAWTKQSEAAQMRAVGQTPSYVLTFMGTDPCYKGRGAASLLIRWGMDRCKLERVPAYVESTVEAAGLYAKHGFTAVGRLSLDITNPESREVETYIETSFTFNTTGHGPVTGSSRGIGAAIALRLAEEGADVVVNYVSSAALRNK</sequence>
<organism evidence="1 2">
    <name type="scientific">Xylaria curta</name>
    <dbReference type="NCBI Taxonomy" id="42375"/>
    <lineage>
        <taxon>Eukaryota</taxon>
        <taxon>Fungi</taxon>
        <taxon>Dikarya</taxon>
        <taxon>Ascomycota</taxon>
        <taxon>Pezizomycotina</taxon>
        <taxon>Sordariomycetes</taxon>
        <taxon>Xylariomycetidae</taxon>
        <taxon>Xylariales</taxon>
        <taxon>Xylariaceae</taxon>
        <taxon>Xylaria</taxon>
    </lineage>
</organism>
<evidence type="ECO:0000313" key="2">
    <source>
        <dbReference type="Proteomes" id="UP001143856"/>
    </source>
</evidence>
<reference evidence="1" key="1">
    <citation type="submission" date="2022-10" db="EMBL/GenBank/DDBJ databases">
        <title>Genome Sequence of Xylaria curta.</title>
        <authorList>
            <person name="Buettner E."/>
        </authorList>
    </citation>
    <scope>NUCLEOTIDE SEQUENCE</scope>
    <source>
        <strain evidence="1">Babe10</strain>
    </source>
</reference>
<evidence type="ECO:0000313" key="1">
    <source>
        <dbReference type="EMBL" id="KAJ2975927.1"/>
    </source>
</evidence>
<name>A0ACC1N9J0_9PEZI</name>
<dbReference type="Proteomes" id="UP001143856">
    <property type="component" value="Unassembled WGS sequence"/>
</dbReference>
<keyword evidence="2" id="KW-1185">Reference proteome</keyword>
<comment type="caution">
    <text evidence="1">The sequence shown here is derived from an EMBL/GenBank/DDBJ whole genome shotgun (WGS) entry which is preliminary data.</text>
</comment>
<gene>
    <name evidence="1" type="ORF">NUW58_g8221</name>
</gene>